<evidence type="ECO:0000313" key="6">
    <source>
        <dbReference type="Proteomes" id="UP000179233"/>
    </source>
</evidence>
<protein>
    <recommendedName>
        <fullName evidence="4">Glycosyltransferase 2-like domain-containing protein</fullName>
    </recommendedName>
</protein>
<dbReference type="InterPro" id="IPR029044">
    <property type="entry name" value="Nucleotide-diphossugar_trans"/>
</dbReference>
<dbReference type="EMBL" id="MHCJ01000007">
    <property type="protein sequence ID" value="OGY17661.1"/>
    <property type="molecule type" value="Genomic_DNA"/>
</dbReference>
<reference evidence="5 6" key="1">
    <citation type="journal article" date="2016" name="Nat. Commun.">
        <title>Thousands of microbial genomes shed light on interconnected biogeochemical processes in an aquifer system.</title>
        <authorList>
            <person name="Anantharaman K."/>
            <person name="Brown C.T."/>
            <person name="Hug L.A."/>
            <person name="Sharon I."/>
            <person name="Castelle C.J."/>
            <person name="Probst A.J."/>
            <person name="Thomas B.C."/>
            <person name="Singh A."/>
            <person name="Wilkins M.J."/>
            <person name="Karaoz U."/>
            <person name="Brodie E.L."/>
            <person name="Williams K.H."/>
            <person name="Hubbard S.S."/>
            <person name="Banfield J.F."/>
        </authorList>
    </citation>
    <scope>NUCLEOTIDE SEQUENCE [LARGE SCALE GENOMIC DNA]</scope>
</reference>
<dbReference type="PANTHER" id="PTHR43179:SF12">
    <property type="entry name" value="GALACTOFURANOSYLTRANSFERASE GLFT2"/>
    <property type="match status" value="1"/>
</dbReference>
<dbReference type="GO" id="GO:0016757">
    <property type="term" value="F:glycosyltransferase activity"/>
    <property type="evidence" value="ECO:0007669"/>
    <property type="project" value="UniProtKB-KW"/>
</dbReference>
<dbReference type="PANTHER" id="PTHR43179">
    <property type="entry name" value="RHAMNOSYLTRANSFERASE WBBL"/>
    <property type="match status" value="1"/>
</dbReference>
<accession>A0A1G1VQI6</accession>
<feature type="domain" description="Glycosyltransferase 2-like" evidence="4">
    <location>
        <begin position="51"/>
        <end position="103"/>
    </location>
</feature>
<dbReference type="SUPFAM" id="SSF53448">
    <property type="entry name" value="Nucleotide-diphospho-sugar transferases"/>
    <property type="match status" value="1"/>
</dbReference>
<name>A0A1G1VQI6_9BACT</name>
<comment type="similarity">
    <text evidence="1">Belongs to the glycosyltransferase 2 family.</text>
</comment>
<dbReference type="InterPro" id="IPR001173">
    <property type="entry name" value="Glyco_trans_2-like"/>
</dbReference>
<evidence type="ECO:0000256" key="1">
    <source>
        <dbReference type="ARBA" id="ARBA00006739"/>
    </source>
</evidence>
<dbReference type="AlphaFoldDB" id="A0A1G1VQI6"/>
<evidence type="ECO:0000256" key="3">
    <source>
        <dbReference type="ARBA" id="ARBA00022679"/>
    </source>
</evidence>
<dbReference type="Proteomes" id="UP000179233">
    <property type="component" value="Unassembled WGS sequence"/>
</dbReference>
<dbReference type="Gene3D" id="3.90.550.10">
    <property type="entry name" value="Spore Coat Polysaccharide Biosynthesis Protein SpsA, Chain A"/>
    <property type="match status" value="1"/>
</dbReference>
<evidence type="ECO:0000256" key="2">
    <source>
        <dbReference type="ARBA" id="ARBA00022676"/>
    </source>
</evidence>
<keyword evidence="3" id="KW-0808">Transferase</keyword>
<evidence type="ECO:0000313" key="5">
    <source>
        <dbReference type="EMBL" id="OGY17661.1"/>
    </source>
</evidence>
<comment type="caution">
    <text evidence="5">The sequence shown here is derived from an EMBL/GenBank/DDBJ whole genome shotgun (WGS) entry which is preliminary data.</text>
</comment>
<dbReference type="Pfam" id="PF00535">
    <property type="entry name" value="Glycos_transf_2"/>
    <property type="match status" value="1"/>
</dbReference>
<keyword evidence="2" id="KW-0328">Glycosyltransferase</keyword>
<organism evidence="5 6">
    <name type="scientific">Candidatus Chisholmbacteria bacterium RIFCSPHIGHO2_01_FULL_52_32</name>
    <dbReference type="NCBI Taxonomy" id="1797591"/>
    <lineage>
        <taxon>Bacteria</taxon>
        <taxon>Candidatus Chisholmiibacteriota</taxon>
    </lineage>
</organism>
<sequence length="264" mass="29657">MPSISIIIPTSGDSPHLEDCLSSIKKLDYNPKHIQTIVITNRDLKKTGRSFSFSRAVNLAATKARGEYFLITNDDIVFAPASLKSLVKAKKRNPNTILGGKLFDKTTHEPAAAGYTMNLLLGIIRPVFTGNKPTPCDWVSACALLLSQELWKKLQGFDERFAPGFFEDADLCLRAGTLGVKSLLIPEVELLHAQTATFNRDKSKKYEYWYRNKILFLRKHASPIKLATNLLVQYALFTPFRGLILHDGRFLPALKGLTWNLKHL</sequence>
<gene>
    <name evidence="5" type="ORF">A2786_05645</name>
</gene>
<evidence type="ECO:0000259" key="4">
    <source>
        <dbReference type="Pfam" id="PF00535"/>
    </source>
</evidence>
<proteinExistence type="inferred from homology"/>